<dbReference type="RefSeq" id="WP_254084024.1">
    <property type="nucleotide sequence ID" value="NZ_JAHESE010000006.1"/>
</dbReference>
<comment type="caution">
    <text evidence="1">The sequence shown here is derived from an EMBL/GenBank/DDBJ whole genome shotgun (WGS) entry which is preliminary data.</text>
</comment>
<evidence type="ECO:0000313" key="1">
    <source>
        <dbReference type="EMBL" id="MBT1708433.1"/>
    </source>
</evidence>
<accession>A0AAP2GTM7</accession>
<dbReference type="EMBL" id="JAHESE010000006">
    <property type="protein sequence ID" value="MBT1708433.1"/>
    <property type="molecule type" value="Genomic_DNA"/>
</dbReference>
<sequence length="50" mass="5601">MKYQHFSELDQSFIKEETVANACSAARLQAIDANPGWEMRALTSNIVPAF</sequence>
<reference evidence="1 2" key="1">
    <citation type="submission" date="2021-05" db="EMBL/GenBank/DDBJ databases">
        <title>A Polyphasic approach of four new species of the genus Ohtaekwangia: Ohtaekwangia histidinii sp. nov., Ohtaekwangia cretensis sp. nov., Ohtaekwangia indiensis sp. nov., Ohtaekwangia reichenbachii sp. nov. from diverse environment.</title>
        <authorList>
            <person name="Octaviana S."/>
        </authorList>
    </citation>
    <scope>NUCLEOTIDE SEQUENCE [LARGE SCALE GENOMIC DNA]</scope>
    <source>
        <strain evidence="1 2">PWU5</strain>
    </source>
</reference>
<protein>
    <submittedName>
        <fullName evidence="1">Uncharacterized protein</fullName>
    </submittedName>
</protein>
<evidence type="ECO:0000313" key="2">
    <source>
        <dbReference type="Proteomes" id="UP001319080"/>
    </source>
</evidence>
<organism evidence="1 2">
    <name type="scientific">Dawidia cretensis</name>
    <dbReference type="NCBI Taxonomy" id="2782350"/>
    <lineage>
        <taxon>Bacteria</taxon>
        <taxon>Pseudomonadati</taxon>
        <taxon>Bacteroidota</taxon>
        <taxon>Cytophagia</taxon>
        <taxon>Cytophagales</taxon>
        <taxon>Chryseotaleaceae</taxon>
        <taxon>Dawidia</taxon>
    </lineage>
</organism>
<gene>
    <name evidence="1" type="ORF">KK062_09370</name>
</gene>
<keyword evidence="2" id="KW-1185">Reference proteome</keyword>
<dbReference type="Proteomes" id="UP001319080">
    <property type="component" value="Unassembled WGS sequence"/>
</dbReference>
<proteinExistence type="predicted"/>
<name>A0AAP2GTM7_9BACT</name>
<dbReference type="AlphaFoldDB" id="A0AAP2GTM7"/>